<dbReference type="EMBL" id="AJIL01000091">
    <property type="protein sequence ID" value="KNE95815.1"/>
    <property type="molecule type" value="Genomic_DNA"/>
</dbReference>
<name>A0A0L0V944_9BASI</name>
<evidence type="ECO:0000313" key="1">
    <source>
        <dbReference type="EMBL" id="KNE95815.1"/>
    </source>
</evidence>
<protein>
    <recommendedName>
        <fullName evidence="3">Arginine--tRNA ligase</fullName>
    </recommendedName>
</protein>
<dbReference type="STRING" id="1165861.A0A0L0V944"/>
<dbReference type="Proteomes" id="UP000054564">
    <property type="component" value="Unassembled WGS sequence"/>
</dbReference>
<gene>
    <name evidence="1" type="ORF">PSTG_10875</name>
</gene>
<evidence type="ECO:0008006" key="3">
    <source>
        <dbReference type="Google" id="ProtNLM"/>
    </source>
</evidence>
<evidence type="ECO:0000313" key="2">
    <source>
        <dbReference type="Proteomes" id="UP000054564"/>
    </source>
</evidence>
<dbReference type="InterPro" id="IPR014729">
    <property type="entry name" value="Rossmann-like_a/b/a_fold"/>
</dbReference>
<proteinExistence type="predicted"/>
<keyword evidence="2" id="KW-1185">Reference proteome</keyword>
<sequence>MHDQIKTNIDNCNEIPDPVKTADEVGISGNKIQDMGYGYEYKWDRVLSFEGDTGPYLQYAHVRLCLVEREASPAYILPSPENYHQR</sequence>
<accession>A0A0L0V944</accession>
<dbReference type="Gene3D" id="3.40.50.620">
    <property type="entry name" value="HUPs"/>
    <property type="match status" value="1"/>
</dbReference>
<organism evidence="1 2">
    <name type="scientific">Puccinia striiformis f. sp. tritici PST-78</name>
    <dbReference type="NCBI Taxonomy" id="1165861"/>
    <lineage>
        <taxon>Eukaryota</taxon>
        <taxon>Fungi</taxon>
        <taxon>Dikarya</taxon>
        <taxon>Basidiomycota</taxon>
        <taxon>Pucciniomycotina</taxon>
        <taxon>Pucciniomycetes</taxon>
        <taxon>Pucciniales</taxon>
        <taxon>Pucciniaceae</taxon>
        <taxon>Puccinia</taxon>
    </lineage>
</organism>
<dbReference type="AlphaFoldDB" id="A0A0L0V944"/>
<reference evidence="2" key="1">
    <citation type="submission" date="2014-03" db="EMBL/GenBank/DDBJ databases">
        <title>The Genome Sequence of Puccinia striiformis f. sp. tritici PST-78.</title>
        <authorList>
            <consortium name="The Broad Institute Genome Sequencing Platform"/>
            <person name="Cuomo C."/>
            <person name="Hulbert S."/>
            <person name="Chen X."/>
            <person name="Walker B."/>
            <person name="Young S.K."/>
            <person name="Zeng Q."/>
            <person name="Gargeya S."/>
            <person name="Fitzgerald M."/>
            <person name="Haas B."/>
            <person name="Abouelleil A."/>
            <person name="Alvarado L."/>
            <person name="Arachchi H.M."/>
            <person name="Berlin A.M."/>
            <person name="Chapman S.B."/>
            <person name="Goldberg J."/>
            <person name="Griggs A."/>
            <person name="Gujja S."/>
            <person name="Hansen M."/>
            <person name="Howarth C."/>
            <person name="Imamovic A."/>
            <person name="Larimer J."/>
            <person name="McCowan C."/>
            <person name="Montmayeur A."/>
            <person name="Murphy C."/>
            <person name="Neiman D."/>
            <person name="Pearson M."/>
            <person name="Priest M."/>
            <person name="Roberts A."/>
            <person name="Saif S."/>
            <person name="Shea T."/>
            <person name="Sisk P."/>
            <person name="Sykes S."/>
            <person name="Wortman J."/>
            <person name="Nusbaum C."/>
            <person name="Birren B."/>
        </authorList>
    </citation>
    <scope>NUCLEOTIDE SEQUENCE [LARGE SCALE GENOMIC DNA]</scope>
    <source>
        <strain evidence="2">race PST-78</strain>
    </source>
</reference>
<comment type="caution">
    <text evidence="1">The sequence shown here is derived from an EMBL/GenBank/DDBJ whole genome shotgun (WGS) entry which is preliminary data.</text>
</comment>